<comment type="caution">
    <text evidence="2">The sequence shown here is derived from an EMBL/GenBank/DDBJ whole genome shotgun (WGS) entry which is preliminary data.</text>
</comment>
<evidence type="ECO:0000313" key="3">
    <source>
        <dbReference type="Proteomes" id="UP000050443"/>
    </source>
</evidence>
<keyword evidence="1" id="KW-0472">Membrane</keyword>
<evidence type="ECO:0000256" key="1">
    <source>
        <dbReference type="SAM" id="Phobius"/>
    </source>
</evidence>
<sequence length="42" mass="4842">MGRYTLGQGFLWTDIFAYTCGSFSAFYIERIILKRASNQVSE</sequence>
<evidence type="ECO:0000313" key="2">
    <source>
        <dbReference type="EMBL" id="KQB37554.1"/>
    </source>
</evidence>
<reference evidence="2 3" key="1">
    <citation type="submission" date="2014-09" db="EMBL/GenBank/DDBJ databases">
        <title>Genome sequence of Flavobacterium aquidurense RC62.</title>
        <authorList>
            <person name="Kim J.F."/>
            <person name="Kwak M.-J."/>
        </authorList>
    </citation>
    <scope>NUCLEOTIDE SEQUENCE [LARGE SCALE GENOMIC DNA]</scope>
    <source>
        <strain evidence="2 3">RC62</strain>
    </source>
</reference>
<feature type="transmembrane region" description="Helical" evidence="1">
    <location>
        <begin position="6"/>
        <end position="28"/>
    </location>
</feature>
<keyword evidence="1" id="KW-1133">Transmembrane helix</keyword>
<dbReference type="PATRIC" id="fig|362413.3.peg.2668"/>
<organism evidence="2 3">
    <name type="scientific">Flavobacterium aquidurense</name>
    <dbReference type="NCBI Taxonomy" id="362413"/>
    <lineage>
        <taxon>Bacteria</taxon>
        <taxon>Pseudomonadati</taxon>
        <taxon>Bacteroidota</taxon>
        <taxon>Flavobacteriia</taxon>
        <taxon>Flavobacteriales</taxon>
        <taxon>Flavobacteriaceae</taxon>
        <taxon>Flavobacterium</taxon>
    </lineage>
</organism>
<dbReference type="Proteomes" id="UP000050443">
    <property type="component" value="Unassembled WGS sequence"/>
</dbReference>
<dbReference type="EMBL" id="JRLF01000015">
    <property type="protein sequence ID" value="KQB37554.1"/>
    <property type="molecule type" value="Genomic_DNA"/>
</dbReference>
<name>A0A0Q0VUP8_9FLAO</name>
<keyword evidence="1" id="KW-0812">Transmembrane</keyword>
<accession>A0A0Q0VUP8</accession>
<protein>
    <submittedName>
        <fullName evidence="2">Uncharacterized protein</fullName>
    </submittedName>
</protein>
<gene>
    <name evidence="2" type="ORF">RC62_2720</name>
</gene>
<dbReference type="AlphaFoldDB" id="A0A0Q0VUP8"/>
<proteinExistence type="predicted"/>